<dbReference type="KEGG" id="rfo:REIFOR_01322"/>
<dbReference type="InterPro" id="IPR015029">
    <property type="entry name" value="PrnB"/>
</dbReference>
<keyword evidence="1" id="KW-0223">Dioxygenase</keyword>
<dbReference type="Pfam" id="PF08933">
    <property type="entry name" value="PrnB"/>
    <property type="match status" value="1"/>
</dbReference>
<dbReference type="GO" id="GO:0019441">
    <property type="term" value="P:L-tryptophan catabolic process to kynurenine"/>
    <property type="evidence" value="ECO:0007669"/>
    <property type="project" value="InterPro"/>
</dbReference>
<dbReference type="GO" id="GO:0051213">
    <property type="term" value="F:dioxygenase activity"/>
    <property type="evidence" value="ECO:0007669"/>
    <property type="project" value="UniProtKB-KW"/>
</dbReference>
<dbReference type="Gene3D" id="1.20.58.600">
    <property type="match status" value="1"/>
</dbReference>
<accession>A0A2K8KNV6</accession>
<gene>
    <name evidence="1" type="ORF">REIFOR_01322</name>
</gene>
<sequence length="405" mass="45444">MGQYKYSPLRLSQMKANTAKTELFDDWIRTRFVELNSALEDLYFAQADRANVAGIGEDYKICLEQEGQALIAALLAEGNTDQGFDKAFDLLGNVGLYMAACRRHEITEPSRETKSPLLEASALALQIGASIGVTPRFATAHLTTHNRAVNGRYKRFTNLPDEQLFVDYNTRGILAYKRAADALIKIQPLGISHPLTHDLMSAALVALQQVIESNSDLFEQLDAQRFFHCVRPYYKPYRVGSQIYRGANAGDFAGINVIDLLLGLCQGNDPTYGQLLVDKFLFMMPEDQQILRDCMRRTSLLDYFLAAGDQSQAPWYQANLSLLLELCQVHGETASQHHNQLVEKYISQPSAQMPEQYLDKLTASGPPLPVLLAALEKLRDRRAAAQRSDILTRFHDIQQLKATLE</sequence>
<dbReference type="Proteomes" id="UP000229757">
    <property type="component" value="Chromosome"/>
</dbReference>
<name>A0A2K8KNV6_9GAMM</name>
<proteinExistence type="predicted"/>
<dbReference type="AlphaFoldDB" id="A0A2K8KNV6"/>
<dbReference type="GO" id="GO:0046872">
    <property type="term" value="F:metal ion binding"/>
    <property type="evidence" value="ECO:0007669"/>
    <property type="project" value="InterPro"/>
</dbReference>
<keyword evidence="2" id="KW-1185">Reference proteome</keyword>
<dbReference type="Gene3D" id="1.20.58.480">
    <property type="match status" value="1"/>
</dbReference>
<reference evidence="1 2" key="1">
    <citation type="journal article" date="2017" name="Environ. Microbiol.">
        <title>Genomic and physiological analyses of 'Reinekea forsetii' reveal a versatile opportunistic lifestyle during spring algae blooms.</title>
        <authorList>
            <person name="Avci B."/>
            <person name="Hahnke R.L."/>
            <person name="Chafee M."/>
            <person name="Fischer T."/>
            <person name="Gruber-Vodicka H."/>
            <person name="Tegetmeyer H.E."/>
            <person name="Harder J."/>
            <person name="Fuchs B.M."/>
            <person name="Amann R.I."/>
            <person name="Teeling H."/>
        </authorList>
    </citation>
    <scope>NUCLEOTIDE SEQUENCE [LARGE SCALE GENOMIC DNA]</scope>
    <source>
        <strain evidence="1 2">Hel1_31_D35</strain>
    </source>
</reference>
<evidence type="ECO:0000313" key="2">
    <source>
        <dbReference type="Proteomes" id="UP000229757"/>
    </source>
</evidence>
<dbReference type="EMBL" id="CP011797">
    <property type="protein sequence ID" value="ATX76468.1"/>
    <property type="molecule type" value="Genomic_DNA"/>
</dbReference>
<dbReference type="GO" id="GO:0020037">
    <property type="term" value="F:heme binding"/>
    <property type="evidence" value="ECO:0007669"/>
    <property type="project" value="InterPro"/>
</dbReference>
<organism evidence="1 2">
    <name type="scientific">Reinekea forsetii</name>
    <dbReference type="NCBI Taxonomy" id="1336806"/>
    <lineage>
        <taxon>Bacteria</taxon>
        <taxon>Pseudomonadati</taxon>
        <taxon>Pseudomonadota</taxon>
        <taxon>Gammaproteobacteria</taxon>
        <taxon>Oceanospirillales</taxon>
        <taxon>Saccharospirillaceae</taxon>
        <taxon>Reinekea</taxon>
    </lineage>
</organism>
<protein>
    <submittedName>
        <fullName evidence="1">Protein similar to pyrrolnitrin biosynthesis enzyme PrnB from tryptophan dioxygenase family</fullName>
    </submittedName>
</protein>
<evidence type="ECO:0000313" key="1">
    <source>
        <dbReference type="EMBL" id="ATX76468.1"/>
    </source>
</evidence>
<dbReference type="SUPFAM" id="SSF140959">
    <property type="entry name" value="Indolic compounds 2,3-dioxygenase-like"/>
    <property type="match status" value="1"/>
</dbReference>
<keyword evidence="1" id="KW-0560">Oxidoreductase</keyword>
<dbReference type="InterPro" id="IPR037217">
    <property type="entry name" value="Trp/Indoleamine_2_3_dOase-like"/>
</dbReference>